<evidence type="ECO:0000313" key="1">
    <source>
        <dbReference type="EMBL" id="DAD94507.1"/>
    </source>
</evidence>
<accession>A0A8S5NK90</accession>
<dbReference type="EMBL" id="BK015176">
    <property type="protein sequence ID" value="DAD94507.1"/>
    <property type="molecule type" value="Genomic_DNA"/>
</dbReference>
<reference evidence="1" key="1">
    <citation type="journal article" date="2021" name="Proc. Natl. Acad. Sci. U.S.A.">
        <title>A Catalog of Tens of Thousands of Viruses from Human Metagenomes Reveals Hidden Associations with Chronic Diseases.</title>
        <authorList>
            <person name="Tisza M.J."/>
            <person name="Buck C.B."/>
        </authorList>
    </citation>
    <scope>NUCLEOTIDE SEQUENCE</scope>
    <source>
        <strain evidence="1">CttFh17</strain>
    </source>
</reference>
<name>A0A8S5NK90_9CAUD</name>
<protein>
    <submittedName>
        <fullName evidence="1">Uncharacterized protein</fullName>
    </submittedName>
</protein>
<organism evidence="1">
    <name type="scientific">Siphoviridae sp. cttFh17</name>
    <dbReference type="NCBI Taxonomy" id="2826491"/>
    <lineage>
        <taxon>Viruses</taxon>
        <taxon>Duplodnaviria</taxon>
        <taxon>Heunggongvirae</taxon>
        <taxon>Uroviricota</taxon>
        <taxon>Caudoviricetes</taxon>
    </lineage>
</organism>
<proteinExistence type="predicted"/>
<sequence length="39" mass="4794">MHDMCMNNRLLYHSPHIFSLRNKDHSIRFNDSYPSKFQL</sequence>